<keyword evidence="4" id="KW-1015">Disulfide bond</keyword>
<feature type="domain" description="Pentraxin (PTX)" evidence="7">
    <location>
        <begin position="63"/>
        <end position="285"/>
    </location>
</feature>
<keyword evidence="9" id="KW-1185">Reference proteome</keyword>
<comment type="caution">
    <text evidence="8">The sequence shown here is derived from an EMBL/GenBank/DDBJ whole genome shotgun (WGS) entry which is preliminary data.</text>
</comment>
<dbReference type="InterPro" id="IPR051360">
    <property type="entry name" value="Neuronal_Pentraxin_Related"/>
</dbReference>
<evidence type="ECO:0000256" key="4">
    <source>
        <dbReference type="ARBA" id="ARBA00023157"/>
    </source>
</evidence>
<evidence type="ECO:0000256" key="5">
    <source>
        <dbReference type="ARBA" id="ARBA00023180"/>
    </source>
</evidence>
<reference evidence="8 9" key="1">
    <citation type="submission" date="2018-04" db="EMBL/GenBank/DDBJ databases">
        <authorList>
            <person name="Zhang X."/>
            <person name="Yuan J."/>
            <person name="Li F."/>
            <person name="Xiang J."/>
        </authorList>
    </citation>
    <scope>NUCLEOTIDE SEQUENCE [LARGE SCALE GENOMIC DNA]</scope>
    <source>
        <tissue evidence="8">Muscle</tissue>
    </source>
</reference>
<dbReference type="GO" id="GO:0046872">
    <property type="term" value="F:metal ion binding"/>
    <property type="evidence" value="ECO:0007669"/>
    <property type="project" value="UniProtKB-KW"/>
</dbReference>
<evidence type="ECO:0000256" key="3">
    <source>
        <dbReference type="ARBA" id="ARBA00022837"/>
    </source>
</evidence>
<organism evidence="8 9">
    <name type="scientific">Penaeus vannamei</name>
    <name type="common">Whiteleg shrimp</name>
    <name type="synonym">Litopenaeus vannamei</name>
    <dbReference type="NCBI Taxonomy" id="6689"/>
    <lineage>
        <taxon>Eukaryota</taxon>
        <taxon>Metazoa</taxon>
        <taxon>Ecdysozoa</taxon>
        <taxon>Arthropoda</taxon>
        <taxon>Crustacea</taxon>
        <taxon>Multicrustacea</taxon>
        <taxon>Malacostraca</taxon>
        <taxon>Eumalacostraca</taxon>
        <taxon>Eucarida</taxon>
        <taxon>Decapoda</taxon>
        <taxon>Dendrobranchiata</taxon>
        <taxon>Penaeoidea</taxon>
        <taxon>Penaeidae</taxon>
        <taxon>Penaeus</taxon>
    </lineage>
</organism>
<sequence>MYVSCVKEISLLSRQRGIFTKHQKKMATRLFSLIFLALGCVGAKAFQFQTRESPALRHESCLGFSKLLINQTGYTQYAHYYTDIPELTGFTMHYWFKLNKNFRSATTFNYALDAEVNTDNVTLQLHQGKQLHSPSHWTLHINDVLVVRLESPPVLAGRWHHMLHSWDSTQGAWSVFMDGGLLGYGYSEEGRGLVIPAGGIAVSGQHQNTAQFNGMDQGEGIEGWFTLFNMFSRPLLYPNSRGTLAAVARIARQCSPDQPEGDVISWRSTPRKGYGGIMETPAIPVCGKF</sequence>
<keyword evidence="2" id="KW-0479">Metal-binding</keyword>
<comment type="caution">
    <text evidence="6">Lacks conserved residue(s) required for the propagation of feature annotation.</text>
</comment>
<comment type="cofactor">
    <cofactor evidence="1">
        <name>Ca(2+)</name>
        <dbReference type="ChEBI" id="CHEBI:29108"/>
    </cofactor>
</comment>
<dbReference type="SMR" id="A0A423SVR2"/>
<dbReference type="SMART" id="SM00159">
    <property type="entry name" value="PTX"/>
    <property type="match status" value="1"/>
</dbReference>
<name>A0A423SVR2_PENVA</name>
<evidence type="ECO:0000313" key="8">
    <source>
        <dbReference type="EMBL" id="ROT68292.1"/>
    </source>
</evidence>
<dbReference type="InterPro" id="IPR001759">
    <property type="entry name" value="PTX_dom"/>
</dbReference>
<keyword evidence="5" id="KW-0325">Glycoprotein</keyword>
<dbReference type="Gene3D" id="2.60.120.200">
    <property type="match status" value="1"/>
</dbReference>
<dbReference type="OrthoDB" id="8793160at2759"/>
<proteinExistence type="predicted"/>
<dbReference type="PROSITE" id="PS51828">
    <property type="entry name" value="PTX_2"/>
    <property type="match status" value="1"/>
</dbReference>
<evidence type="ECO:0000259" key="7">
    <source>
        <dbReference type="PROSITE" id="PS51828"/>
    </source>
</evidence>
<dbReference type="InterPro" id="IPR013320">
    <property type="entry name" value="ConA-like_dom_sf"/>
</dbReference>
<dbReference type="Proteomes" id="UP000283509">
    <property type="component" value="Unassembled WGS sequence"/>
</dbReference>
<evidence type="ECO:0000256" key="6">
    <source>
        <dbReference type="PROSITE-ProRule" id="PRU01172"/>
    </source>
</evidence>
<dbReference type="SUPFAM" id="SSF49899">
    <property type="entry name" value="Concanavalin A-like lectins/glucanases"/>
    <property type="match status" value="1"/>
</dbReference>
<gene>
    <name evidence="8" type="ORF">C7M84_013567</name>
</gene>
<protein>
    <recommendedName>
        <fullName evidence="7">Pentraxin (PTX) domain-containing protein</fullName>
    </recommendedName>
</protein>
<evidence type="ECO:0000256" key="1">
    <source>
        <dbReference type="ARBA" id="ARBA00001913"/>
    </source>
</evidence>
<dbReference type="PANTHER" id="PTHR19277:SF161">
    <property type="entry name" value="LAMININ G DOMAIN-CONTAINING PROTEIN"/>
    <property type="match status" value="1"/>
</dbReference>
<keyword evidence="3" id="KW-0106">Calcium</keyword>
<dbReference type="AlphaFoldDB" id="A0A423SVR2"/>
<dbReference type="STRING" id="6689.A0A423SVR2"/>
<accession>A0A423SVR2</accession>
<reference evidence="8 9" key="2">
    <citation type="submission" date="2019-01" db="EMBL/GenBank/DDBJ databases">
        <title>The decoding of complex shrimp genome reveals the adaptation for benthos swimmer, frequently molting mechanism and breeding impact on genome.</title>
        <authorList>
            <person name="Sun Y."/>
            <person name="Gao Y."/>
            <person name="Yu Y."/>
        </authorList>
    </citation>
    <scope>NUCLEOTIDE SEQUENCE [LARGE SCALE GENOMIC DNA]</scope>
    <source>
        <tissue evidence="8">Muscle</tissue>
    </source>
</reference>
<evidence type="ECO:0000313" key="9">
    <source>
        <dbReference type="Proteomes" id="UP000283509"/>
    </source>
</evidence>
<dbReference type="PANTHER" id="PTHR19277">
    <property type="entry name" value="PENTRAXIN"/>
    <property type="match status" value="1"/>
</dbReference>
<evidence type="ECO:0000256" key="2">
    <source>
        <dbReference type="ARBA" id="ARBA00022723"/>
    </source>
</evidence>
<dbReference type="EMBL" id="QCYY01002695">
    <property type="protein sequence ID" value="ROT68292.1"/>
    <property type="molecule type" value="Genomic_DNA"/>
</dbReference>
<dbReference type="Pfam" id="PF00354">
    <property type="entry name" value="Pentaxin"/>
    <property type="match status" value="1"/>
</dbReference>